<evidence type="ECO:0000256" key="9">
    <source>
        <dbReference type="ARBA" id="ARBA00023136"/>
    </source>
</evidence>
<evidence type="ECO:0000256" key="7">
    <source>
        <dbReference type="ARBA" id="ARBA00022927"/>
    </source>
</evidence>
<comment type="caution">
    <text evidence="20">The sequence shown here is derived from an EMBL/GenBank/DDBJ whole genome shotgun (WGS) entry which is preliminary data.</text>
</comment>
<evidence type="ECO:0000256" key="11">
    <source>
        <dbReference type="ARBA" id="ARBA00025034"/>
    </source>
</evidence>
<protein>
    <recommendedName>
        <fullName evidence="3">Membrane protein insertase YidC</fullName>
    </recommendedName>
    <alternativeName>
        <fullName evidence="15">Foldase YidC</fullName>
    </alternativeName>
    <alternativeName>
        <fullName evidence="14">Membrane integrase YidC</fullName>
    </alternativeName>
    <alternativeName>
        <fullName evidence="13">Membrane protein YidC</fullName>
    </alternativeName>
</protein>
<keyword evidence="6 16" id="KW-0812">Transmembrane</keyword>
<evidence type="ECO:0000256" key="16">
    <source>
        <dbReference type="RuleBase" id="RU003945"/>
    </source>
</evidence>
<evidence type="ECO:0000256" key="2">
    <source>
        <dbReference type="ARBA" id="ARBA00010527"/>
    </source>
</evidence>
<evidence type="ECO:0000256" key="13">
    <source>
        <dbReference type="ARBA" id="ARBA00031538"/>
    </source>
</evidence>
<keyword evidence="10" id="KW-0143">Chaperone</keyword>
<evidence type="ECO:0000256" key="6">
    <source>
        <dbReference type="ARBA" id="ARBA00022692"/>
    </source>
</evidence>
<gene>
    <name evidence="20" type="ORF">FB461_1852</name>
</gene>
<evidence type="ECO:0000256" key="8">
    <source>
        <dbReference type="ARBA" id="ARBA00022989"/>
    </source>
</evidence>
<evidence type="ECO:0000256" key="4">
    <source>
        <dbReference type="ARBA" id="ARBA00022448"/>
    </source>
</evidence>
<keyword evidence="21" id="KW-1185">Reference proteome</keyword>
<dbReference type="EMBL" id="VFOS01000002">
    <property type="protein sequence ID" value="TQL62211.1"/>
    <property type="molecule type" value="Genomic_DNA"/>
</dbReference>
<organism evidence="20 21">
    <name type="scientific">Rarobacter faecitabidus</name>
    <dbReference type="NCBI Taxonomy" id="13243"/>
    <lineage>
        <taxon>Bacteria</taxon>
        <taxon>Bacillati</taxon>
        <taxon>Actinomycetota</taxon>
        <taxon>Actinomycetes</taxon>
        <taxon>Micrococcales</taxon>
        <taxon>Rarobacteraceae</taxon>
        <taxon>Rarobacter</taxon>
    </lineage>
</organism>
<feature type="transmembrane region" description="Helical" evidence="18">
    <location>
        <begin position="33"/>
        <end position="55"/>
    </location>
</feature>
<comment type="subcellular location">
    <subcellularLocation>
        <location evidence="1">Cell membrane</location>
        <topology evidence="1">Multi-pass membrane protein</topology>
    </subcellularLocation>
    <subcellularLocation>
        <location evidence="16">Membrane</location>
        <topology evidence="16">Multi-pass membrane protein</topology>
    </subcellularLocation>
</comment>
<dbReference type="InterPro" id="IPR028055">
    <property type="entry name" value="YidC/Oxa/ALB_C"/>
</dbReference>
<dbReference type="GO" id="GO:0051205">
    <property type="term" value="P:protein insertion into membrane"/>
    <property type="evidence" value="ECO:0007669"/>
    <property type="project" value="TreeGrafter"/>
</dbReference>
<evidence type="ECO:0000256" key="18">
    <source>
        <dbReference type="SAM" id="Phobius"/>
    </source>
</evidence>
<dbReference type="GO" id="GO:0032977">
    <property type="term" value="F:membrane insertase activity"/>
    <property type="evidence" value="ECO:0007669"/>
    <property type="project" value="InterPro"/>
</dbReference>
<dbReference type="GO" id="GO:0015031">
    <property type="term" value="P:protein transport"/>
    <property type="evidence" value="ECO:0007669"/>
    <property type="project" value="UniProtKB-KW"/>
</dbReference>
<evidence type="ECO:0000313" key="20">
    <source>
        <dbReference type="EMBL" id="TQL62211.1"/>
    </source>
</evidence>
<evidence type="ECO:0000256" key="3">
    <source>
        <dbReference type="ARBA" id="ARBA00015325"/>
    </source>
</evidence>
<feature type="transmembrane region" description="Helical" evidence="18">
    <location>
        <begin position="221"/>
        <end position="242"/>
    </location>
</feature>
<name>A0A542ZPB2_RARFA</name>
<keyword evidence="9 18" id="KW-0472">Membrane</keyword>
<evidence type="ECO:0000256" key="17">
    <source>
        <dbReference type="SAM" id="MobiDB-lite"/>
    </source>
</evidence>
<dbReference type="NCBIfam" id="NF002350">
    <property type="entry name" value="PRK01315.1"/>
    <property type="match status" value="1"/>
</dbReference>
<comment type="function">
    <text evidence="11">Required for the insertion and/or proper folding and/or complex formation of integral membrane proteins into the membrane. Involved in integration of membrane proteins that insert both dependently and independently of the Sec translocase complex, as well as at least some lipoproteins. Aids folding of multispanning membrane proteins.</text>
</comment>
<dbReference type="RefSeq" id="WP_142121315.1">
    <property type="nucleotide sequence ID" value="NZ_BAAASV010000002.1"/>
</dbReference>
<dbReference type="NCBIfam" id="TIGR03592">
    <property type="entry name" value="yidC_oxa1_cterm"/>
    <property type="match status" value="1"/>
</dbReference>
<feature type="compositionally biased region" description="Basic residues" evidence="17">
    <location>
        <begin position="307"/>
        <end position="316"/>
    </location>
</feature>
<dbReference type="CDD" id="cd20070">
    <property type="entry name" value="5TM_YidC_Alb3"/>
    <property type="match status" value="1"/>
</dbReference>
<evidence type="ECO:0000256" key="5">
    <source>
        <dbReference type="ARBA" id="ARBA00022475"/>
    </source>
</evidence>
<keyword evidence="5" id="KW-1003">Cell membrane</keyword>
<dbReference type="GO" id="GO:0005886">
    <property type="term" value="C:plasma membrane"/>
    <property type="evidence" value="ECO:0007669"/>
    <property type="project" value="UniProtKB-SubCell"/>
</dbReference>
<comment type="subunit">
    <text evidence="12">Interacts with the Sec translocase complex via SecD. Specifically interacts with transmembrane segments of nascent integral membrane proteins during membrane integration.</text>
</comment>
<keyword evidence="4" id="KW-0813">Transport</keyword>
<evidence type="ECO:0000256" key="1">
    <source>
        <dbReference type="ARBA" id="ARBA00004651"/>
    </source>
</evidence>
<proteinExistence type="inferred from homology"/>
<dbReference type="OrthoDB" id="9780552at2"/>
<comment type="similarity">
    <text evidence="2">Belongs to the OXA1/ALB3/YidC family. Type 1 subfamily.</text>
</comment>
<accession>A0A542ZPB2</accession>
<keyword evidence="7" id="KW-0653">Protein transport</keyword>
<dbReference type="InterPro" id="IPR047196">
    <property type="entry name" value="YidC_ALB_C"/>
</dbReference>
<evidence type="ECO:0000256" key="14">
    <source>
        <dbReference type="ARBA" id="ARBA00033245"/>
    </source>
</evidence>
<feature type="region of interest" description="Disordered" evidence="17">
    <location>
        <begin position="263"/>
        <end position="316"/>
    </location>
</feature>
<dbReference type="Proteomes" id="UP000315389">
    <property type="component" value="Unassembled WGS sequence"/>
</dbReference>
<dbReference type="PANTHER" id="PTHR12428:SF65">
    <property type="entry name" value="CYTOCHROME C OXIDASE ASSEMBLY PROTEIN COX18, MITOCHONDRIAL"/>
    <property type="match status" value="1"/>
</dbReference>
<evidence type="ECO:0000256" key="12">
    <source>
        <dbReference type="ARBA" id="ARBA00026028"/>
    </source>
</evidence>
<feature type="domain" description="Membrane insertase YidC/Oxa/ALB C-terminal" evidence="19">
    <location>
        <begin position="35"/>
        <end position="257"/>
    </location>
</feature>
<feature type="transmembrane region" description="Helical" evidence="18">
    <location>
        <begin position="172"/>
        <end position="193"/>
    </location>
</feature>
<evidence type="ECO:0000256" key="10">
    <source>
        <dbReference type="ARBA" id="ARBA00023186"/>
    </source>
</evidence>
<evidence type="ECO:0000259" key="19">
    <source>
        <dbReference type="Pfam" id="PF02096"/>
    </source>
</evidence>
<dbReference type="Pfam" id="PF02096">
    <property type="entry name" value="60KD_IMP"/>
    <property type="match status" value="1"/>
</dbReference>
<reference evidence="20 21" key="1">
    <citation type="submission" date="2019-06" db="EMBL/GenBank/DDBJ databases">
        <title>Sequencing the genomes of 1000 actinobacteria strains.</title>
        <authorList>
            <person name="Klenk H.-P."/>
        </authorList>
    </citation>
    <scope>NUCLEOTIDE SEQUENCE [LARGE SCALE GENOMIC DNA]</scope>
    <source>
        <strain evidence="20 21">DSM 4813</strain>
    </source>
</reference>
<dbReference type="InterPro" id="IPR001708">
    <property type="entry name" value="YidC/ALB3/OXA1/COX18"/>
</dbReference>
<keyword evidence="8 18" id="KW-1133">Transmembrane helix</keyword>
<evidence type="ECO:0000256" key="15">
    <source>
        <dbReference type="ARBA" id="ARBA00033342"/>
    </source>
</evidence>
<dbReference type="AlphaFoldDB" id="A0A542ZPB2"/>
<dbReference type="PANTHER" id="PTHR12428">
    <property type="entry name" value="OXA1"/>
    <property type="match status" value="1"/>
</dbReference>
<sequence length="316" mass="35100">MGTIMAPFEFIVSWIMYLCHLMFDFFLPNATSLAWVLSIVGLVVILRVLMIPLFFRQIKASRAQMLLQPEVKEIQKKYKGRTDPASREAMSRETMALYKKHGTHPMASCLPILIQAPFFFALFRVLQALPKIADPLIDRGSIGPIDAAVAAQAEGSTIFGAPLSSWFLQPGAAGQTKVIAAILIIAMATTQFITQRQLTLKNMPPAALEGPMAQTQKIMMYAMPLVMAISGINFPIGVLLYWTTTNLWSTGQQFYTIRKMPAPGSEAERKLNERRARRAAAKGIVIAPDTPTVIKPQGQRQQPVGKARQKSKKKKR</sequence>
<evidence type="ECO:0000313" key="21">
    <source>
        <dbReference type="Proteomes" id="UP000315389"/>
    </source>
</evidence>